<evidence type="ECO:0000259" key="1">
    <source>
        <dbReference type="Pfam" id="PF26082"/>
    </source>
</evidence>
<reference evidence="2 3" key="1">
    <citation type="submission" date="2020-01" db="EMBL/GenBank/DDBJ databases">
        <title>Identification and distribution of gene clusters putatively required for synthesis of sphingolipid metabolism inhibitors in phylogenetically diverse species of the filamentous fungus Fusarium.</title>
        <authorList>
            <person name="Kim H.-S."/>
            <person name="Busman M."/>
            <person name="Brown D.W."/>
            <person name="Divon H."/>
            <person name="Uhlig S."/>
            <person name="Proctor R.H."/>
        </authorList>
    </citation>
    <scope>NUCLEOTIDE SEQUENCE [LARGE SCALE GENOMIC DNA]</scope>
    <source>
        <strain evidence="2 3">NRRL 20459</strain>
    </source>
</reference>
<dbReference type="AlphaFoldDB" id="A0A8H4L4D3"/>
<comment type="caution">
    <text evidence="2">The sequence shown here is derived from an EMBL/GenBank/DDBJ whole genome shotgun (WGS) entry which is preliminary data.</text>
</comment>
<feature type="domain" description="Oxidoreductase acuF-like C2H2 type zinc-finger" evidence="1">
    <location>
        <begin position="313"/>
        <end position="333"/>
    </location>
</feature>
<dbReference type="Pfam" id="PF26082">
    <property type="entry name" value="zf-C2H2_AcuF"/>
    <property type="match status" value="1"/>
</dbReference>
<gene>
    <name evidence="2" type="ORF">FALBO_10465</name>
</gene>
<dbReference type="EMBL" id="JAADYS010001490">
    <property type="protein sequence ID" value="KAF4462727.1"/>
    <property type="molecule type" value="Genomic_DNA"/>
</dbReference>
<keyword evidence="3" id="KW-1185">Reference proteome</keyword>
<evidence type="ECO:0000313" key="3">
    <source>
        <dbReference type="Proteomes" id="UP000554235"/>
    </source>
</evidence>
<dbReference type="Proteomes" id="UP000554235">
    <property type="component" value="Unassembled WGS sequence"/>
</dbReference>
<accession>A0A8H4L4D3</accession>
<name>A0A8H4L4D3_9HYPO</name>
<dbReference type="InterPro" id="IPR058925">
    <property type="entry name" value="zf-C2H2_AcuF"/>
</dbReference>
<protein>
    <recommendedName>
        <fullName evidence="1">Oxidoreductase acuF-like C2H2 type zinc-finger domain-containing protein</fullName>
    </recommendedName>
</protein>
<dbReference type="OrthoDB" id="6133115at2759"/>
<proteinExistence type="predicted"/>
<organism evidence="2 3">
    <name type="scientific">Fusarium albosuccineum</name>
    <dbReference type="NCBI Taxonomy" id="1237068"/>
    <lineage>
        <taxon>Eukaryota</taxon>
        <taxon>Fungi</taxon>
        <taxon>Dikarya</taxon>
        <taxon>Ascomycota</taxon>
        <taxon>Pezizomycotina</taxon>
        <taxon>Sordariomycetes</taxon>
        <taxon>Hypocreomycetidae</taxon>
        <taxon>Hypocreales</taxon>
        <taxon>Nectriaceae</taxon>
        <taxon>Fusarium</taxon>
        <taxon>Fusarium decemcellulare species complex</taxon>
    </lineage>
</organism>
<dbReference type="PANTHER" id="PTHR35391">
    <property type="entry name" value="C2H2-TYPE DOMAIN-CONTAINING PROTEIN-RELATED"/>
    <property type="match status" value="1"/>
</dbReference>
<evidence type="ECO:0000313" key="2">
    <source>
        <dbReference type="EMBL" id="KAF4462727.1"/>
    </source>
</evidence>
<dbReference type="PANTHER" id="PTHR35391:SF7">
    <property type="entry name" value="C2H2-TYPE DOMAIN-CONTAINING PROTEIN"/>
    <property type="match status" value="1"/>
</dbReference>
<sequence length="333" mass="37263">MLENANSTLTCRLDRRDLKFPVPHEMADDSIANSVRRCHGSFRKLALSNLPSSDASYPSSLMVIAEEEARFKVWSGNIGAHNSGRRSLQYRLRDASHLQKQVLTLLADLSELLEDALAILTGERVPWDQLEDEATLADDTLSRDESSCDEELPATEIEQIASDVPDAVNCLLRLSVAIRNPAPHDRFATFVSIDASHYEQFDTQHVKDKFEHIDHSIAKRLGQEISRRRQYFKYRENHHLKLSHGLDNTEQKDGESTVASSIPGHVKAANINLSSIDEDVVSDSGVTQTSFASSNADAEKLRVPPLPKEAERGPFECPFCYMMITATSTISWK</sequence>